<evidence type="ECO:0000256" key="5">
    <source>
        <dbReference type="ARBA" id="ARBA00023010"/>
    </source>
</evidence>
<feature type="compositionally biased region" description="Polar residues" evidence="8">
    <location>
        <begin position="349"/>
        <end position="372"/>
    </location>
</feature>
<dbReference type="Gene3D" id="2.30.29.30">
    <property type="entry name" value="Pleckstrin-homology domain (PH domain)/Phosphotyrosine-binding domain (PTB)"/>
    <property type="match status" value="1"/>
</dbReference>
<comment type="caution">
    <text evidence="10">The sequence shown here is derived from an EMBL/GenBank/DDBJ whole genome shotgun (WGS) entry which is preliminary data.</text>
</comment>
<dbReference type="GO" id="GO:0005643">
    <property type="term" value="C:nuclear pore"/>
    <property type="evidence" value="ECO:0007669"/>
    <property type="project" value="UniProtKB-SubCell"/>
</dbReference>
<evidence type="ECO:0000256" key="6">
    <source>
        <dbReference type="ARBA" id="ARBA00023132"/>
    </source>
</evidence>
<dbReference type="SUPFAM" id="SSF50729">
    <property type="entry name" value="PH domain-like"/>
    <property type="match status" value="1"/>
</dbReference>
<evidence type="ECO:0000313" key="11">
    <source>
        <dbReference type="Proteomes" id="UP000076154"/>
    </source>
</evidence>
<evidence type="ECO:0000256" key="7">
    <source>
        <dbReference type="ARBA" id="ARBA00023242"/>
    </source>
</evidence>
<keyword evidence="4" id="KW-0653">Protein transport</keyword>
<gene>
    <name evidence="10" type="ORF">Hypma_007663</name>
</gene>
<evidence type="ECO:0000256" key="1">
    <source>
        <dbReference type="ARBA" id="ARBA00004567"/>
    </source>
</evidence>
<feature type="domain" description="RanBD1" evidence="9">
    <location>
        <begin position="469"/>
        <end position="554"/>
    </location>
</feature>
<feature type="compositionally biased region" description="Polar residues" evidence="8">
    <location>
        <begin position="296"/>
        <end position="340"/>
    </location>
</feature>
<dbReference type="InParanoid" id="A0A369K098"/>
<sequence length="605" mass="62077">MKRGAESYITKDTGSDDEIEEIPGEGFRKADEAVLATRKIRGLPKRSHAGTPSASPAPSLASLPEAVPITSPKFDGFTGFGTPSSSFTFTPLSPTTASSSSTTSFFKGSAPLPSSGPTVAPTASSTAKTFASFLEDSPSKSTPAPAPSSSENIDVDDSTAYKYYTSLRGLNVSLLAAVSKATEEDPFADISDLLERYKSLRLNVQKEFDERPKSTSHPAPPKPTSMPAPPAKFTGFGAPSTLTQPSPGESSGGFVIKPVSSSSTPASGFSFTPTPSPAQPTTSSAGFSFATPPPSQASVPTTSNPFALPSSSNTPSTFGSVFGGSTTSPFGTSAKNTTAPASVGFGAPPSTNSTSSLFGNTTLTSSTTNVFGSDKSSASAFAATVVSTTSASKPGTFGGFGGFGKPAGTGGSIGNPVGFGFGSPTKTADGDVSAGGSGASSPLSIGSEKKSDGAEEGGETAEDQSKASTFSLSGSNPHDEEGEGEEQEDTVHAVKLRAFRLKKADETGGSGWAELGYGVLRLKKHKETEARRLLLRNSSTGKININFNLYSGLKPSQSKKTVTFVGHDEGVSQTYSVRLQGDEQAKLLKDMLDREIAFVKAKSDD</sequence>
<evidence type="ECO:0000259" key="9">
    <source>
        <dbReference type="PROSITE" id="PS50196"/>
    </source>
</evidence>
<dbReference type="OrthoDB" id="185618at2759"/>
<protein>
    <recommendedName>
        <fullName evidence="9">RanBD1 domain-containing protein</fullName>
    </recommendedName>
</protein>
<dbReference type="PROSITE" id="PS50196">
    <property type="entry name" value="RANBD1"/>
    <property type="match status" value="1"/>
</dbReference>
<name>A0A369K098_HYPMA</name>
<proteinExistence type="predicted"/>
<feature type="compositionally biased region" description="Gly residues" evidence="8">
    <location>
        <begin position="396"/>
        <end position="421"/>
    </location>
</feature>
<feature type="region of interest" description="Disordered" evidence="8">
    <location>
        <begin position="390"/>
        <end position="490"/>
    </location>
</feature>
<evidence type="ECO:0000256" key="4">
    <source>
        <dbReference type="ARBA" id="ARBA00022927"/>
    </source>
</evidence>
<dbReference type="FunCoup" id="A0A369K098">
    <property type="interactions" value="121"/>
</dbReference>
<feature type="region of interest" description="Disordered" evidence="8">
    <location>
        <begin position="88"/>
        <end position="155"/>
    </location>
</feature>
<dbReference type="PANTHER" id="PTHR38697">
    <property type="entry name" value="NUCLEAR PORE COMPLEX PROTEIN SIMILAR TO S. CEREVISIAE NUP2 (EUROFUNG)"/>
    <property type="match status" value="1"/>
</dbReference>
<keyword evidence="3" id="KW-0509">mRNA transport</keyword>
<feature type="compositionally biased region" description="Low complexity" evidence="8">
    <location>
        <begin position="260"/>
        <end position="285"/>
    </location>
</feature>
<evidence type="ECO:0000313" key="10">
    <source>
        <dbReference type="EMBL" id="RDB25303.1"/>
    </source>
</evidence>
<feature type="compositionally biased region" description="Polar residues" evidence="8">
    <location>
        <begin position="115"/>
        <end position="129"/>
    </location>
</feature>
<keyword evidence="2" id="KW-0813">Transport</keyword>
<dbReference type="STRING" id="39966.A0A369K098"/>
<evidence type="ECO:0000256" key="8">
    <source>
        <dbReference type="SAM" id="MobiDB-lite"/>
    </source>
</evidence>
<feature type="compositionally biased region" description="Basic residues" evidence="8">
    <location>
        <begin position="38"/>
        <end position="48"/>
    </location>
</feature>
<dbReference type="InterPro" id="IPR011993">
    <property type="entry name" value="PH-like_dom_sf"/>
</dbReference>
<feature type="region of interest" description="Disordered" evidence="8">
    <location>
        <begin position="1"/>
        <end position="75"/>
    </location>
</feature>
<organism evidence="10 11">
    <name type="scientific">Hypsizygus marmoreus</name>
    <name type="common">White beech mushroom</name>
    <name type="synonym">Agaricus marmoreus</name>
    <dbReference type="NCBI Taxonomy" id="39966"/>
    <lineage>
        <taxon>Eukaryota</taxon>
        <taxon>Fungi</taxon>
        <taxon>Dikarya</taxon>
        <taxon>Basidiomycota</taxon>
        <taxon>Agaricomycotina</taxon>
        <taxon>Agaricomycetes</taxon>
        <taxon>Agaricomycetidae</taxon>
        <taxon>Agaricales</taxon>
        <taxon>Tricholomatineae</taxon>
        <taxon>Lyophyllaceae</taxon>
        <taxon>Hypsizygus</taxon>
    </lineage>
</organism>
<dbReference type="GO" id="GO:0051028">
    <property type="term" value="P:mRNA transport"/>
    <property type="evidence" value="ECO:0007669"/>
    <property type="project" value="UniProtKB-KW"/>
</dbReference>
<feature type="compositionally biased region" description="Low complexity" evidence="8">
    <location>
        <begin position="88"/>
        <end position="109"/>
    </location>
</feature>
<feature type="compositionally biased region" description="Pro residues" evidence="8">
    <location>
        <begin position="218"/>
        <end position="230"/>
    </location>
</feature>
<dbReference type="Pfam" id="PF08911">
    <property type="entry name" value="NUP50"/>
    <property type="match status" value="1"/>
</dbReference>
<feature type="region of interest" description="Disordered" evidence="8">
    <location>
        <begin position="205"/>
        <end position="372"/>
    </location>
</feature>
<dbReference type="Pfam" id="PF00638">
    <property type="entry name" value="Ran_BP1"/>
    <property type="match status" value="1"/>
</dbReference>
<keyword evidence="6" id="KW-0906">Nuclear pore complex</keyword>
<accession>A0A369K098</accession>
<dbReference type="Proteomes" id="UP000076154">
    <property type="component" value="Unassembled WGS sequence"/>
</dbReference>
<feature type="compositionally biased region" description="Low complexity" evidence="8">
    <location>
        <begin position="139"/>
        <end position="150"/>
    </location>
</feature>
<dbReference type="AlphaFoldDB" id="A0A369K098"/>
<reference evidence="10" key="1">
    <citation type="submission" date="2018-04" db="EMBL/GenBank/DDBJ databases">
        <title>Whole genome sequencing of Hypsizygus marmoreus.</title>
        <authorList>
            <person name="Choi I.-G."/>
            <person name="Min B."/>
            <person name="Kim J.-G."/>
            <person name="Kim S."/>
            <person name="Oh Y.-L."/>
            <person name="Kong W.-S."/>
            <person name="Park H."/>
            <person name="Jeong J."/>
            <person name="Song E.-S."/>
        </authorList>
    </citation>
    <scope>NUCLEOTIDE SEQUENCE [LARGE SCALE GENOMIC DNA]</scope>
    <source>
        <strain evidence="10">51987-8</strain>
    </source>
</reference>
<dbReference type="CDD" id="cd13170">
    <property type="entry name" value="RanBD_NUP50"/>
    <property type="match status" value="1"/>
</dbReference>
<feature type="compositionally biased region" description="Polar residues" evidence="8">
    <location>
        <begin position="240"/>
        <end position="249"/>
    </location>
</feature>
<comment type="subcellular location">
    <subcellularLocation>
        <location evidence="1">Nucleus</location>
        <location evidence="1">Nuclear pore complex</location>
    </subcellularLocation>
</comment>
<keyword evidence="11" id="KW-1185">Reference proteome</keyword>
<evidence type="ECO:0000256" key="3">
    <source>
        <dbReference type="ARBA" id="ARBA00022816"/>
    </source>
</evidence>
<feature type="compositionally biased region" description="Low complexity" evidence="8">
    <location>
        <begin position="52"/>
        <end position="66"/>
    </location>
</feature>
<keyword evidence="7" id="KW-0539">Nucleus</keyword>
<dbReference type="SMART" id="SM00160">
    <property type="entry name" value="RanBD"/>
    <property type="match status" value="1"/>
</dbReference>
<dbReference type="EMBL" id="LUEZ02000041">
    <property type="protein sequence ID" value="RDB25303.1"/>
    <property type="molecule type" value="Genomic_DNA"/>
</dbReference>
<dbReference type="GO" id="GO:0015031">
    <property type="term" value="P:protein transport"/>
    <property type="evidence" value="ECO:0007669"/>
    <property type="project" value="UniProtKB-KW"/>
</dbReference>
<keyword evidence="5" id="KW-0811">Translocation</keyword>
<dbReference type="InterPro" id="IPR053074">
    <property type="entry name" value="NPC_Nucleoporin"/>
</dbReference>
<dbReference type="InterPro" id="IPR000156">
    <property type="entry name" value="Ran_bind_dom"/>
</dbReference>
<evidence type="ECO:0000256" key="2">
    <source>
        <dbReference type="ARBA" id="ARBA00022448"/>
    </source>
</evidence>
<dbReference type="InterPro" id="IPR015007">
    <property type="entry name" value="NUP2/50/61"/>
</dbReference>
<dbReference type="PANTHER" id="PTHR38697:SF1">
    <property type="entry name" value="NUCLEAR PORE COMPLEX PROTEIN SIMILAR TO S. CEREVISIAE NUP2 (EUROFUNG)"/>
    <property type="match status" value="1"/>
</dbReference>
<feature type="compositionally biased region" description="Polar residues" evidence="8">
    <location>
        <begin position="466"/>
        <end position="476"/>
    </location>
</feature>